<dbReference type="PROSITE" id="PS52004">
    <property type="entry name" value="KS3_2"/>
    <property type="match status" value="1"/>
</dbReference>
<dbReference type="Gene3D" id="3.30.70.3290">
    <property type="match status" value="1"/>
</dbReference>
<evidence type="ECO:0000256" key="10">
    <source>
        <dbReference type="PROSITE-ProRule" id="PRU01363"/>
    </source>
</evidence>
<evidence type="ECO:0000256" key="5">
    <source>
        <dbReference type="ARBA" id="ARBA00022679"/>
    </source>
</evidence>
<dbReference type="SMART" id="SM00829">
    <property type="entry name" value="PKS_ER"/>
    <property type="match status" value="1"/>
</dbReference>
<dbReference type="SUPFAM" id="SSF53335">
    <property type="entry name" value="S-adenosyl-L-methionine-dependent methyltransferases"/>
    <property type="match status" value="1"/>
</dbReference>
<dbReference type="SUPFAM" id="SSF50129">
    <property type="entry name" value="GroES-like"/>
    <property type="match status" value="1"/>
</dbReference>
<dbReference type="Proteomes" id="UP000694845">
    <property type="component" value="Unplaced"/>
</dbReference>
<comment type="catalytic activity">
    <reaction evidence="9">
        <text>acetyl-CoA + n malonyl-CoA + 2n NADPH + 2n H(+) = a long-chain fatty acid + (n+1) CoA + n CO2 + 2n NADP(+).</text>
        <dbReference type="EC" id="2.3.1.85"/>
    </reaction>
</comment>
<dbReference type="InterPro" id="IPR057326">
    <property type="entry name" value="KR_dom"/>
</dbReference>
<dbReference type="InterPro" id="IPR049900">
    <property type="entry name" value="PKS_mFAS_DH"/>
</dbReference>
<dbReference type="InterPro" id="IPR020807">
    <property type="entry name" value="PKS_DH"/>
</dbReference>
<dbReference type="CDD" id="cd05274">
    <property type="entry name" value="KR_FAS_SDR_x"/>
    <property type="match status" value="1"/>
</dbReference>
<feature type="domain" description="Ketosynthase family 3 (KS3)" evidence="12">
    <location>
        <begin position="1"/>
        <end position="411"/>
    </location>
</feature>
<dbReference type="InterPro" id="IPR042104">
    <property type="entry name" value="PKS_dehydratase_sf"/>
</dbReference>
<dbReference type="Gene3D" id="3.40.50.150">
    <property type="entry name" value="Vaccinia Virus protein VP39"/>
    <property type="match status" value="1"/>
</dbReference>
<dbReference type="RefSeq" id="XP_022085275.1">
    <property type="nucleotide sequence ID" value="XM_022229583.1"/>
</dbReference>
<evidence type="ECO:0000313" key="14">
    <source>
        <dbReference type="Proteomes" id="UP000694845"/>
    </source>
</evidence>
<evidence type="ECO:0000313" key="15">
    <source>
        <dbReference type="RefSeq" id="XP_022085275.1"/>
    </source>
</evidence>
<dbReference type="Pfam" id="PF21089">
    <property type="entry name" value="PKS_DH_N"/>
    <property type="match status" value="1"/>
</dbReference>
<dbReference type="InterPro" id="IPR013149">
    <property type="entry name" value="ADH-like_C"/>
</dbReference>
<evidence type="ECO:0000259" key="13">
    <source>
        <dbReference type="PROSITE" id="PS52019"/>
    </source>
</evidence>
<accession>A0A8B7XZ13</accession>
<dbReference type="SUPFAM" id="SSF51735">
    <property type="entry name" value="NAD(P)-binding Rossmann-fold domains"/>
    <property type="match status" value="2"/>
</dbReference>
<dbReference type="SUPFAM" id="SSF53901">
    <property type="entry name" value="Thiolase-like"/>
    <property type="match status" value="1"/>
</dbReference>
<dbReference type="InterPro" id="IPR049551">
    <property type="entry name" value="PKS_DH_C"/>
</dbReference>
<dbReference type="PROSITE" id="PS00012">
    <property type="entry name" value="PHOSPHOPANTETHEINE"/>
    <property type="match status" value="1"/>
</dbReference>
<dbReference type="Gene3D" id="3.10.129.110">
    <property type="entry name" value="Polyketide synthase dehydratase"/>
    <property type="match status" value="1"/>
</dbReference>
<dbReference type="InterPro" id="IPR013154">
    <property type="entry name" value="ADH-like_N"/>
</dbReference>
<dbReference type="Pfam" id="PF16197">
    <property type="entry name" value="KAsynt_C_assoc"/>
    <property type="match status" value="1"/>
</dbReference>
<dbReference type="SMART" id="SM00823">
    <property type="entry name" value="PKS_PP"/>
    <property type="match status" value="1"/>
</dbReference>
<keyword evidence="8" id="KW-0012">Acyltransferase</keyword>
<dbReference type="InterPro" id="IPR014043">
    <property type="entry name" value="Acyl_transferase_dom"/>
</dbReference>
<dbReference type="InterPro" id="IPR014031">
    <property type="entry name" value="Ketoacyl_synth_C"/>
</dbReference>
<evidence type="ECO:0000256" key="1">
    <source>
        <dbReference type="ARBA" id="ARBA00012873"/>
    </source>
</evidence>
<dbReference type="InterPro" id="IPR014030">
    <property type="entry name" value="Ketoacyl_synth_N"/>
</dbReference>
<keyword evidence="6" id="KW-0521">NADP</keyword>
<dbReference type="PANTHER" id="PTHR45681:SF6">
    <property type="entry name" value="POLYKETIDE SYNTHASE 37"/>
    <property type="match status" value="1"/>
</dbReference>
<dbReference type="InterPro" id="IPR036736">
    <property type="entry name" value="ACP-like_sf"/>
</dbReference>
<dbReference type="Pfam" id="PF00107">
    <property type="entry name" value="ADH_zinc_N"/>
    <property type="match status" value="1"/>
</dbReference>
<evidence type="ECO:0000259" key="11">
    <source>
        <dbReference type="PROSITE" id="PS50075"/>
    </source>
</evidence>
<dbReference type="Gene3D" id="3.40.366.10">
    <property type="entry name" value="Malonyl-Coenzyme A Acyl Carrier Protein, domain 2"/>
    <property type="match status" value="1"/>
</dbReference>
<dbReference type="InterPro" id="IPR020806">
    <property type="entry name" value="PKS_PP-bd"/>
</dbReference>
<dbReference type="GO" id="GO:0031177">
    <property type="term" value="F:phosphopantetheine binding"/>
    <property type="evidence" value="ECO:0007669"/>
    <property type="project" value="InterPro"/>
</dbReference>
<dbReference type="GO" id="GO:0016491">
    <property type="term" value="F:oxidoreductase activity"/>
    <property type="evidence" value="ECO:0007669"/>
    <property type="project" value="InterPro"/>
</dbReference>
<dbReference type="InterPro" id="IPR050444">
    <property type="entry name" value="Polyketide_Synthase"/>
</dbReference>
<dbReference type="GO" id="GO:0004315">
    <property type="term" value="F:3-oxoacyl-[acyl-carrier-protein] synthase activity"/>
    <property type="evidence" value="ECO:0007669"/>
    <property type="project" value="InterPro"/>
</dbReference>
<feature type="region of interest" description="N-terminal hotdog fold" evidence="10">
    <location>
        <begin position="876"/>
        <end position="1000"/>
    </location>
</feature>
<dbReference type="Pfam" id="PF08240">
    <property type="entry name" value="ADH_N"/>
    <property type="match status" value="1"/>
</dbReference>
<dbReference type="InterPro" id="IPR016039">
    <property type="entry name" value="Thiolase-like"/>
</dbReference>
<evidence type="ECO:0000256" key="7">
    <source>
        <dbReference type="ARBA" id="ARBA00023268"/>
    </source>
</evidence>
<dbReference type="Gene3D" id="3.90.180.10">
    <property type="entry name" value="Medium-chain alcohol dehydrogenases, catalytic domain"/>
    <property type="match status" value="1"/>
</dbReference>
<dbReference type="Pfam" id="PF00698">
    <property type="entry name" value="Acyl_transf_1"/>
    <property type="match status" value="1"/>
</dbReference>
<dbReference type="GeneID" id="110976376"/>
<keyword evidence="3" id="KW-0596">Phosphopantetheine</keyword>
<feature type="region of interest" description="C-terminal hotdog fold" evidence="10">
    <location>
        <begin position="1014"/>
        <end position="1154"/>
    </location>
</feature>
<dbReference type="SMART" id="SM00827">
    <property type="entry name" value="PKS_AT"/>
    <property type="match status" value="1"/>
</dbReference>
<dbReference type="InterPro" id="IPR016036">
    <property type="entry name" value="Malonyl_transacylase_ACP-bd"/>
</dbReference>
<dbReference type="InterPro" id="IPR032821">
    <property type="entry name" value="PKS_assoc"/>
</dbReference>
<dbReference type="GO" id="GO:0006633">
    <property type="term" value="P:fatty acid biosynthetic process"/>
    <property type="evidence" value="ECO:0007669"/>
    <property type="project" value="UniProtKB-UniPathway"/>
</dbReference>
<dbReference type="InterPro" id="IPR013968">
    <property type="entry name" value="PKS_KR"/>
</dbReference>
<dbReference type="Gene3D" id="1.10.1200.10">
    <property type="entry name" value="ACP-like"/>
    <property type="match status" value="1"/>
</dbReference>
<dbReference type="EC" id="2.3.1.85" evidence="1"/>
<evidence type="ECO:0000256" key="8">
    <source>
        <dbReference type="ARBA" id="ARBA00023315"/>
    </source>
</evidence>
<dbReference type="CDD" id="cd05195">
    <property type="entry name" value="enoyl_red"/>
    <property type="match status" value="1"/>
</dbReference>
<evidence type="ECO:0000256" key="6">
    <source>
        <dbReference type="ARBA" id="ARBA00022857"/>
    </source>
</evidence>
<dbReference type="CDD" id="cd00833">
    <property type="entry name" value="PKS"/>
    <property type="match status" value="1"/>
</dbReference>
<dbReference type="InterPro" id="IPR020843">
    <property type="entry name" value="ER"/>
</dbReference>
<proteinExistence type="predicted"/>
<protein>
    <recommendedName>
        <fullName evidence="2">Fatty acid synthase</fullName>
        <ecNumber evidence="1">2.3.1.85</ecNumber>
    </recommendedName>
</protein>
<evidence type="ECO:0000256" key="3">
    <source>
        <dbReference type="ARBA" id="ARBA00022450"/>
    </source>
</evidence>
<dbReference type="SUPFAM" id="SSF52151">
    <property type="entry name" value="FabD/lysophospholipase-like"/>
    <property type="match status" value="1"/>
</dbReference>
<dbReference type="Gene3D" id="3.40.47.10">
    <property type="match status" value="1"/>
</dbReference>
<dbReference type="Pfam" id="PF00109">
    <property type="entry name" value="ketoacyl-synt"/>
    <property type="match status" value="1"/>
</dbReference>
<feature type="domain" description="PKS/mFAS DH" evidence="13">
    <location>
        <begin position="876"/>
        <end position="1154"/>
    </location>
</feature>
<dbReference type="UniPathway" id="UPA00094"/>
<dbReference type="Gene3D" id="3.40.50.720">
    <property type="entry name" value="NAD(P)-binding Rossmann-like Domain"/>
    <property type="match status" value="2"/>
</dbReference>
<evidence type="ECO:0000259" key="12">
    <source>
        <dbReference type="PROSITE" id="PS52004"/>
    </source>
</evidence>
<dbReference type="InterPro" id="IPR011032">
    <property type="entry name" value="GroES-like_sf"/>
</dbReference>
<dbReference type="SUPFAM" id="SSF47336">
    <property type="entry name" value="ACP-like"/>
    <property type="match status" value="1"/>
</dbReference>
<dbReference type="InterPro" id="IPR029063">
    <property type="entry name" value="SAM-dependent_MTases_sf"/>
</dbReference>
<keyword evidence="4" id="KW-0597">Phosphoprotein</keyword>
<dbReference type="PANTHER" id="PTHR45681">
    <property type="entry name" value="POLYKETIDE SYNTHASE 44-RELATED"/>
    <property type="match status" value="1"/>
</dbReference>
<dbReference type="InterPro" id="IPR020841">
    <property type="entry name" value="PKS_Beta-ketoAc_synthase_dom"/>
</dbReference>
<dbReference type="PROSITE" id="PS00606">
    <property type="entry name" value="KS3_1"/>
    <property type="match status" value="1"/>
</dbReference>
<dbReference type="GO" id="GO:0004312">
    <property type="term" value="F:fatty acid synthase activity"/>
    <property type="evidence" value="ECO:0007669"/>
    <property type="project" value="UniProtKB-EC"/>
</dbReference>
<dbReference type="SUPFAM" id="SSF55048">
    <property type="entry name" value="Probable ACP-binding domain of malonyl-CoA ACP transacylase"/>
    <property type="match status" value="1"/>
</dbReference>
<sequence>MPGDVRSPEDFWAVIRDGKDTITEVPPHRWSLENFYDPDHSKKGKMISRKGGFIDGIDKFDNSFFRISPREAASMDPQQRILLEVVHEAFEDAGIISETLGASGGVYVGVGMMDYAVQTVSETSLINPYTLTGTSFSTAANRVSYAFDLRGPSYSVDTACASSVTAMHLACTGLWNHECKTAVVAGCNALIIPETSVAFTALGALSKDSKCCPFSSTAKGYVRSEGWGAVILKPLPIAQKDGDHIYALIRGTAIAANGFSTSLTMPSSAAQEYVMKQAYFRFGVPLSNVQYVEAHGTGTPVGDPIEAEAIGKAFGPHREKPLKIGSAKGNFGHNECASGVTTLIKVALMLDHKVLCPTINFTETNPNIKLDEWKLQIQTELQELPSSEKTLTFGLNSAGFGGAVGHIILQEAPRGIIQAPAAVSAGWRFGGGTSGSPIVVPLSAISTEALHDVAEQWRGFRSEHDALRIVSWLTCRRKHYECRLAVISNSGEAFQEQLEQYLEVRSGSEISAGVSREKPKICFVFPGQGQQWGKMGQRLFLRETVFREAILECDEVFKNLSGWSLLYDKNIFTNGSKDQEDQTANLDSEMKETAVLQPSILFFQIGLLHLLRYWGILPDVIVGHSLGEVAAAYACGGLTLQEAVHVIYHRSFQQAQLKGAGSMAALRLPLAEAKDVCQQYDNLYVAAVNAPAATTIAGDTDAISEIARKKPTVAKQLRVQCAFHTPFMDSMEAPFRLAMKGSVNTEPGAGSIPFYSTVIGEVYTGAFGTNYWWQNIRGTVKFQAAVEEVLNNKDVNVFLEIGASATLLSSVNQIYARFKGRTSPKLIPTGQREQDDYLTALRALSNLYVAGCDINWRNVTGGPTTWAQLPTYPWQHQSFWLETDERRKRRLGQDDRTFKGQAGNISLEMFPFLADHVVQDQLVFPGAGYVEMMVQSVFDEDECPALSKVSFSKIIAWTESEDGNTKPLGLQCHREGSHVEVTLDGSSYSSAKINISSEPELSLISIEEILLRCTTRVSGEDIYHALADLGLDYGPSFQVIKEAALGDGEVLGFLSPVKSDSKQRMQVTHLDACFQLLLVASGSNTSLYLPVFIQSLHMSVPRLSATESLVAYVRMTEFDSRVLAGDITISTCQGRVLLKAYNCECRNITGSKTGVPLESCLYITRMQPLQSCFPNPSTACEKFELDYLRKNFPDETEFLTRAQPWIPSLERVCISCIYQALNGTAANKHVDQRLGRYLKQTTETSRTNCPSEVAVTNIASVLDNIEANLPEIQPEIALLRSLANIAKSVNITISSNRRSSITRRSSLRETSPGVIDSALSRLCYRASADAIHSAVKEAIHKKNVVRILEVGGQHGGLATYALPLLNEFCDEMRLEYICSYLAFHSGAYPHHDQPLSFPFVKYKQLDLQQDVVSQGFVPGSVDVIICMEKIQLSGEYDSSLRNMHKLLCDGGWLFMCEMTSDSCIGSVLFDRQEGYFLTEGEWRNTLSASGFQDIVVASPPQECFHSIFVSRKVKDNRITFITHPASCPIFLILTDHDTTDVSTFPNVVCGKLGVPADKVVLKGNDLNSALSQNSRTQRNSLVCLYNSQHGLYELTKLLQQVDSKTLMFRNVFVVITGTKTRAAEVVGLVRSVTNEIHVPVYSVYMGDTEDASIESLAGFLNDKEVRDREIEISEGEIRVPRILRAELSADNDVVNECHWQVAINKDDTSQGGTSSFEDLGFQFLDDLDPLPGQVVVHVKSAALNFKDVMLSLGLLDGLDDNDDTIHIGLECSGKIQKIGDGVNSFRVGDEVMGFGKHCFASQTICDEKLLVHKPSSIGWNEAAGVCVVFTTAYHSLIQRAHLQKGETVLIHSACGGVGLAAIQIASMIGAHIICTAGSEEKRSYLRNNLGIELVTDSHSERFYDDVMVWTKGAGVDVVLNSLHGEKLSRGIEALAPGGRFCEIGKRDILQNSNLQMSLLLENKSFLSCQIDRMIKLQKAKMHELLLEVTSLFREDSVLASIPTTVYPIGDYQGTFARMAKGNHIGKMVFNIPADFKPPRILSCSRIFDNNATYIITGGYGGLGLALAKWICDRGACYLALVSRRGCKTDAAHRTVRFLERKGTTVFGFALDVSKASDVQSMLSDLATVHGAPVVKGVFHVAGHIVEESLSTLTPEVLNKILGAKATGAKNLHDLTRHLPLEVFFLMSSSSAMWGHSSQPGYCAANAYLDALAEERRDQGLPAVSLQLGPVRGVGFLEKMKVTIETLAIKGCLTLHIDEILHVIGQILQTKDAPAVLSLSNQEWNSTLKFCHDGILKFQHLLRAVRPRRSVCASSTQRKVLEDRMRKKMAHLLCINPDSIDLEQSMVTYGMDSLMAVEMVAWASKEFNTSITQVEILGGLTTGALLQRLLLSQTV</sequence>
<feature type="active site" description="Proton donor; for dehydratase activity" evidence="10">
    <location>
        <position position="1071"/>
    </location>
</feature>
<dbReference type="InterPro" id="IPR049552">
    <property type="entry name" value="PKS_DH_N"/>
</dbReference>
<evidence type="ECO:0000256" key="2">
    <source>
        <dbReference type="ARBA" id="ARBA00018769"/>
    </source>
</evidence>
<dbReference type="InterPro" id="IPR009081">
    <property type="entry name" value="PP-bd_ACP"/>
</dbReference>
<gene>
    <name evidence="15" type="primary">LOC110976376</name>
</gene>
<keyword evidence="5" id="KW-0808">Transferase</keyword>
<dbReference type="SMART" id="SM00825">
    <property type="entry name" value="PKS_KS"/>
    <property type="match status" value="1"/>
</dbReference>
<dbReference type="Pfam" id="PF08659">
    <property type="entry name" value="KR"/>
    <property type="match status" value="1"/>
</dbReference>
<dbReference type="InterPro" id="IPR018201">
    <property type="entry name" value="Ketoacyl_synth_AS"/>
</dbReference>
<evidence type="ECO:0000256" key="4">
    <source>
        <dbReference type="ARBA" id="ARBA00022553"/>
    </source>
</evidence>
<name>A0A8B7XZ13_ACAPL</name>
<dbReference type="SMART" id="SM00826">
    <property type="entry name" value="PKS_DH"/>
    <property type="match status" value="1"/>
</dbReference>
<keyword evidence="7" id="KW-0511">Multifunctional enzyme</keyword>
<dbReference type="PROSITE" id="PS50075">
    <property type="entry name" value="CARRIER"/>
    <property type="match status" value="1"/>
</dbReference>
<reference evidence="15" key="1">
    <citation type="submission" date="2025-08" db="UniProtKB">
        <authorList>
            <consortium name="RefSeq"/>
        </authorList>
    </citation>
    <scope>IDENTIFICATION</scope>
</reference>
<organism evidence="14 15">
    <name type="scientific">Acanthaster planci</name>
    <name type="common">Crown-of-thorns starfish</name>
    <dbReference type="NCBI Taxonomy" id="133434"/>
    <lineage>
        <taxon>Eukaryota</taxon>
        <taxon>Metazoa</taxon>
        <taxon>Echinodermata</taxon>
        <taxon>Eleutherozoa</taxon>
        <taxon>Asterozoa</taxon>
        <taxon>Asteroidea</taxon>
        <taxon>Valvatacea</taxon>
        <taxon>Valvatida</taxon>
        <taxon>Acanthasteridae</taxon>
        <taxon>Acanthaster</taxon>
    </lineage>
</organism>
<dbReference type="Pfam" id="PF14765">
    <property type="entry name" value="PS-DH"/>
    <property type="match status" value="1"/>
</dbReference>
<feature type="domain" description="Carrier" evidence="11">
    <location>
        <begin position="2318"/>
        <end position="2392"/>
    </location>
</feature>
<dbReference type="Pfam" id="PF02801">
    <property type="entry name" value="Ketoacyl-synt_C"/>
    <property type="match status" value="1"/>
</dbReference>
<feature type="active site" description="Proton acceptor; for dehydratase activity" evidence="10">
    <location>
        <position position="916"/>
    </location>
</feature>
<dbReference type="KEGG" id="aplc:110976376"/>
<dbReference type="GO" id="GO:0044550">
    <property type="term" value="P:secondary metabolite biosynthetic process"/>
    <property type="evidence" value="ECO:0007669"/>
    <property type="project" value="UniProtKB-ARBA"/>
</dbReference>
<dbReference type="InterPro" id="IPR036291">
    <property type="entry name" value="NAD(P)-bd_dom_sf"/>
</dbReference>
<dbReference type="SMART" id="SM00822">
    <property type="entry name" value="PKS_KR"/>
    <property type="match status" value="1"/>
</dbReference>
<dbReference type="PROSITE" id="PS52019">
    <property type="entry name" value="PKS_MFAS_DH"/>
    <property type="match status" value="1"/>
</dbReference>
<dbReference type="InterPro" id="IPR016035">
    <property type="entry name" value="Acyl_Trfase/lysoPLipase"/>
</dbReference>
<dbReference type="InterPro" id="IPR001227">
    <property type="entry name" value="Ac_transferase_dom_sf"/>
</dbReference>
<evidence type="ECO:0000256" key="9">
    <source>
        <dbReference type="ARBA" id="ARBA00044883"/>
    </source>
</evidence>
<dbReference type="OMA" id="NYGPEFQ"/>
<dbReference type="OrthoDB" id="329835at2759"/>
<dbReference type="InterPro" id="IPR006162">
    <property type="entry name" value="Ppantetheine_attach_site"/>
</dbReference>
<dbReference type="Pfam" id="PF00550">
    <property type="entry name" value="PP-binding"/>
    <property type="match status" value="1"/>
</dbReference>
<dbReference type="FunFam" id="3.40.50.720:FF:000209">
    <property type="entry name" value="Polyketide synthase Pks12"/>
    <property type="match status" value="1"/>
</dbReference>
<keyword evidence="14" id="KW-1185">Reference proteome</keyword>